<keyword evidence="3" id="KW-1185">Reference proteome</keyword>
<proteinExistence type="predicted"/>
<dbReference type="AlphaFoldDB" id="A0A1B0B0G3"/>
<evidence type="ECO:0000256" key="1">
    <source>
        <dbReference type="SAM" id="Phobius"/>
    </source>
</evidence>
<dbReference type="VEuPathDB" id="VectorBase:GPPI014774"/>
<organism evidence="2 3">
    <name type="scientific">Glossina palpalis gambiensis</name>
    <dbReference type="NCBI Taxonomy" id="67801"/>
    <lineage>
        <taxon>Eukaryota</taxon>
        <taxon>Metazoa</taxon>
        <taxon>Ecdysozoa</taxon>
        <taxon>Arthropoda</taxon>
        <taxon>Hexapoda</taxon>
        <taxon>Insecta</taxon>
        <taxon>Pterygota</taxon>
        <taxon>Neoptera</taxon>
        <taxon>Endopterygota</taxon>
        <taxon>Diptera</taxon>
        <taxon>Brachycera</taxon>
        <taxon>Muscomorpha</taxon>
        <taxon>Hippoboscoidea</taxon>
        <taxon>Glossinidae</taxon>
        <taxon>Glossina</taxon>
    </lineage>
</organism>
<dbReference type="EnsemblMetazoa" id="GPPI014774-RA">
    <property type="protein sequence ID" value="GPPI014774-PA"/>
    <property type="gene ID" value="GPPI014774"/>
</dbReference>
<keyword evidence="1" id="KW-0472">Membrane</keyword>
<accession>A0A1B0B0G3</accession>
<dbReference type="Proteomes" id="UP000092460">
    <property type="component" value="Unassembled WGS sequence"/>
</dbReference>
<evidence type="ECO:0000313" key="3">
    <source>
        <dbReference type="Proteomes" id="UP000092460"/>
    </source>
</evidence>
<evidence type="ECO:0000313" key="2">
    <source>
        <dbReference type="EnsemblMetazoa" id="GPPI014774-PA"/>
    </source>
</evidence>
<dbReference type="EMBL" id="JXJN01006753">
    <property type="status" value="NOT_ANNOTATED_CDS"/>
    <property type="molecule type" value="Genomic_DNA"/>
</dbReference>
<reference evidence="3" key="1">
    <citation type="submission" date="2015-01" db="EMBL/GenBank/DDBJ databases">
        <authorList>
            <person name="Aksoy S."/>
            <person name="Warren W."/>
            <person name="Wilson R.K."/>
        </authorList>
    </citation>
    <scope>NUCLEOTIDE SEQUENCE [LARGE SCALE GENOMIC DNA]</scope>
    <source>
        <strain evidence="3">IAEA</strain>
    </source>
</reference>
<keyword evidence="1" id="KW-1133">Transmembrane helix</keyword>
<feature type="transmembrane region" description="Helical" evidence="1">
    <location>
        <begin position="24"/>
        <end position="45"/>
    </location>
</feature>
<sequence length="85" mass="9759">VPPFFNCDHHNIIFISIDDDVGNVVIVVVVVTIIVVLQMILPTYFPYTSYFGRSATCGDVFRGLFDLEKKLKHKMPLRERETQSD</sequence>
<reference evidence="2" key="2">
    <citation type="submission" date="2020-05" db="UniProtKB">
        <authorList>
            <consortium name="EnsemblMetazoa"/>
        </authorList>
    </citation>
    <scope>IDENTIFICATION</scope>
    <source>
        <strain evidence="2">IAEA</strain>
    </source>
</reference>
<keyword evidence="1" id="KW-0812">Transmembrane</keyword>
<name>A0A1B0B0G3_9MUSC</name>
<protein>
    <submittedName>
        <fullName evidence="2">Uncharacterized protein</fullName>
    </submittedName>
</protein>